<proteinExistence type="predicted"/>
<keyword evidence="1" id="KW-0812">Transmembrane</keyword>
<evidence type="ECO:0000313" key="2">
    <source>
        <dbReference type="EMBL" id="KAL2844079.1"/>
    </source>
</evidence>
<keyword evidence="1" id="KW-0472">Membrane</keyword>
<keyword evidence="3" id="KW-1185">Reference proteome</keyword>
<gene>
    <name evidence="2" type="ORF">BJY01DRAFT_248324</name>
</gene>
<sequence>MSSNITGCQELSCDDSPLSMTGSIIGILTFAYAIAITAIFYANAFLSAETERGQFQSRLKSEVQSLELVLDLLRNYAPMVPDTDAFARKIEPWLVQAARSIQEVQPRVILVPGGGDDEKSRRWRFLNRARFVGDKEQLSKDFADIAAKRTQLEGVYQGVMTRYRTLTI</sequence>
<reference evidence="2 3" key="1">
    <citation type="submission" date="2024-07" db="EMBL/GenBank/DDBJ databases">
        <title>Section-level genome sequencing and comparative genomics of Aspergillus sections Usti and Cavernicolus.</title>
        <authorList>
            <consortium name="Lawrence Berkeley National Laboratory"/>
            <person name="Nybo J.L."/>
            <person name="Vesth T.C."/>
            <person name="Theobald S."/>
            <person name="Frisvad J.C."/>
            <person name="Larsen T.O."/>
            <person name="Kjaerboelling I."/>
            <person name="Rothschild-Mancinelli K."/>
            <person name="Lyhne E.K."/>
            <person name="Kogle M.E."/>
            <person name="Barry K."/>
            <person name="Clum A."/>
            <person name="Na H."/>
            <person name="Ledsgaard L."/>
            <person name="Lin J."/>
            <person name="Lipzen A."/>
            <person name="Kuo A."/>
            <person name="Riley R."/>
            <person name="Mondo S."/>
            <person name="Labutti K."/>
            <person name="Haridas S."/>
            <person name="Pangalinan J."/>
            <person name="Salamov A.A."/>
            <person name="Simmons B.A."/>
            <person name="Magnuson J.K."/>
            <person name="Chen J."/>
            <person name="Drula E."/>
            <person name="Henrissat B."/>
            <person name="Wiebenga A."/>
            <person name="Lubbers R.J."/>
            <person name="Gomes A.C."/>
            <person name="Makela M.R."/>
            <person name="Stajich J."/>
            <person name="Grigoriev I.V."/>
            <person name="Mortensen U.H."/>
            <person name="De Vries R.P."/>
            <person name="Baker S.E."/>
            <person name="Andersen M.R."/>
        </authorList>
    </citation>
    <scope>NUCLEOTIDE SEQUENCE [LARGE SCALE GENOMIC DNA]</scope>
    <source>
        <strain evidence="2 3">CBS 123904</strain>
    </source>
</reference>
<accession>A0ABR4JWU7</accession>
<protein>
    <recommendedName>
        <fullName evidence="4">Fungal N-terminal domain-containing protein</fullName>
    </recommendedName>
</protein>
<organism evidence="2 3">
    <name type="scientific">Aspergillus pseudoustus</name>
    <dbReference type="NCBI Taxonomy" id="1810923"/>
    <lineage>
        <taxon>Eukaryota</taxon>
        <taxon>Fungi</taxon>
        <taxon>Dikarya</taxon>
        <taxon>Ascomycota</taxon>
        <taxon>Pezizomycotina</taxon>
        <taxon>Eurotiomycetes</taxon>
        <taxon>Eurotiomycetidae</taxon>
        <taxon>Eurotiales</taxon>
        <taxon>Aspergillaceae</taxon>
        <taxon>Aspergillus</taxon>
        <taxon>Aspergillus subgen. Nidulantes</taxon>
    </lineage>
</organism>
<feature type="transmembrane region" description="Helical" evidence="1">
    <location>
        <begin position="24"/>
        <end position="46"/>
    </location>
</feature>
<evidence type="ECO:0000256" key="1">
    <source>
        <dbReference type="SAM" id="Phobius"/>
    </source>
</evidence>
<keyword evidence="1" id="KW-1133">Transmembrane helix</keyword>
<dbReference type="EMBL" id="JBFXLU010000084">
    <property type="protein sequence ID" value="KAL2844079.1"/>
    <property type="molecule type" value="Genomic_DNA"/>
</dbReference>
<dbReference type="Proteomes" id="UP001610446">
    <property type="component" value="Unassembled WGS sequence"/>
</dbReference>
<evidence type="ECO:0008006" key="4">
    <source>
        <dbReference type="Google" id="ProtNLM"/>
    </source>
</evidence>
<name>A0ABR4JWU7_9EURO</name>
<evidence type="ECO:0000313" key="3">
    <source>
        <dbReference type="Proteomes" id="UP001610446"/>
    </source>
</evidence>
<comment type="caution">
    <text evidence="2">The sequence shown here is derived from an EMBL/GenBank/DDBJ whole genome shotgun (WGS) entry which is preliminary data.</text>
</comment>